<proteinExistence type="predicted"/>
<dbReference type="eggNOG" id="ENOG5033GZ6">
    <property type="taxonomic scope" value="Bacteria"/>
</dbReference>
<accession>K6YZT1</accession>
<dbReference type="EMBL" id="BAEP01000025">
    <property type="protein sequence ID" value="GAC23672.1"/>
    <property type="molecule type" value="Genomic_DNA"/>
</dbReference>
<comment type="caution">
    <text evidence="1">The sequence shown here is derived from an EMBL/GenBank/DDBJ whole genome shotgun (WGS) entry which is preliminary data.</text>
</comment>
<evidence type="ECO:0000313" key="2">
    <source>
        <dbReference type="Proteomes" id="UP000006263"/>
    </source>
</evidence>
<sequence length="237" mass="27093">MNLSILKVLICSHVKGGFSNTHIKLRSKNSFQYQDSFLVGWSSSGGLHTLESASPRRDFPLTTERLQQFNVEELFQKLTYLSNKVSKNELEQAIEKSLYWFSEAQSDGCLASSFLKLWSCLECFFTITTDEITERNAKGIASLFMYGDLNMQLVDIDELQSYDSLKTTIKRYYKLRSGVAHRAEYQKINEHMAILLSYIVSSIILSASCLACRGYESLERLAFESERLDKIAHTSDK</sequence>
<dbReference type="Proteomes" id="UP000006263">
    <property type="component" value="Unassembled WGS sequence"/>
</dbReference>
<gene>
    <name evidence="1" type="ORF">GMES_1373</name>
</gene>
<protein>
    <submittedName>
        <fullName evidence="1">Uncharacterized protein</fullName>
    </submittedName>
</protein>
<name>K6YZT1_9ALTE</name>
<reference evidence="1 2" key="1">
    <citation type="journal article" date="2017" name="Antonie Van Leeuwenhoek">
        <title>Rhizobium rhizosphaerae sp. nov., a novel species isolated from rice rhizosphere.</title>
        <authorList>
            <person name="Zhao J.J."/>
            <person name="Zhang J."/>
            <person name="Zhang R.J."/>
            <person name="Zhang C.W."/>
            <person name="Yin H.Q."/>
            <person name="Zhang X.X."/>
        </authorList>
    </citation>
    <scope>NUCLEOTIDE SEQUENCE [LARGE SCALE GENOMIC DNA]</scope>
    <source>
        <strain evidence="1 2">KMM 241</strain>
    </source>
</reference>
<evidence type="ECO:0000313" key="1">
    <source>
        <dbReference type="EMBL" id="GAC23672.1"/>
    </source>
</evidence>
<organism evidence="1 2">
    <name type="scientific">Paraglaciecola mesophila KMM 241</name>
    <dbReference type="NCBI Taxonomy" id="1128912"/>
    <lineage>
        <taxon>Bacteria</taxon>
        <taxon>Pseudomonadati</taxon>
        <taxon>Pseudomonadota</taxon>
        <taxon>Gammaproteobacteria</taxon>
        <taxon>Alteromonadales</taxon>
        <taxon>Alteromonadaceae</taxon>
        <taxon>Paraglaciecola</taxon>
    </lineage>
</organism>
<dbReference type="AlphaFoldDB" id="K6YZT1"/>